<dbReference type="Proteomes" id="UP000749010">
    <property type="component" value="Unassembled WGS sequence"/>
</dbReference>
<evidence type="ECO:0000313" key="2">
    <source>
        <dbReference type="EMBL" id="NMQ29262.1"/>
    </source>
</evidence>
<evidence type="ECO:0000313" key="3">
    <source>
        <dbReference type="Proteomes" id="UP000749010"/>
    </source>
</evidence>
<sequence length="80" mass="8295">MCEFSTNAYAIRDRKEAAAQAHQETATPTDFDTLEAVSPLGKGAAVVGEVGKAAGRVVEGLSGDDPGQHVRDTLAGKKKP</sequence>
<accession>A0ABX1TYB1</accession>
<dbReference type="EMBL" id="SPMY01000049">
    <property type="protein sequence ID" value="NMQ29262.1"/>
    <property type="molecule type" value="Genomic_DNA"/>
</dbReference>
<dbReference type="RefSeq" id="WP_169067719.1">
    <property type="nucleotide sequence ID" value="NZ_SPMY01000049.1"/>
</dbReference>
<feature type="region of interest" description="Disordered" evidence="1">
    <location>
        <begin position="58"/>
        <end position="80"/>
    </location>
</feature>
<comment type="caution">
    <text evidence="2">The sequence shown here is derived from an EMBL/GenBank/DDBJ whole genome shotgun (WGS) entry which is preliminary data.</text>
</comment>
<name>A0ABX1TYB1_9PROT</name>
<reference evidence="2 3" key="1">
    <citation type="submission" date="2019-03" db="EMBL/GenBank/DDBJ databases">
        <title>Metabolic reconstructions from genomes of highly enriched 'Candidatus Accumulibacter' and 'Candidatus Competibacter' bioreactor populations.</title>
        <authorList>
            <person name="Annavajhala M.K."/>
            <person name="Welles L."/>
            <person name="Abbas B."/>
            <person name="Sorokin D."/>
            <person name="Park H."/>
            <person name="Van Loosdrecht M."/>
            <person name="Chandran K."/>
        </authorList>
    </citation>
    <scope>NUCLEOTIDE SEQUENCE [LARGE SCALE GENOMIC DNA]</scope>
    <source>
        <strain evidence="2 3">SBR_S</strain>
    </source>
</reference>
<organism evidence="2 3">
    <name type="scientific">Candidatus Accumulibacter phosphatis</name>
    <dbReference type="NCBI Taxonomy" id="327160"/>
    <lineage>
        <taxon>Bacteria</taxon>
        <taxon>Pseudomonadati</taxon>
        <taxon>Pseudomonadota</taxon>
        <taxon>Betaproteobacteria</taxon>
        <taxon>Candidatus Accumulibacter</taxon>
    </lineage>
</organism>
<evidence type="ECO:0000256" key="1">
    <source>
        <dbReference type="SAM" id="MobiDB-lite"/>
    </source>
</evidence>
<feature type="compositionally biased region" description="Basic and acidic residues" evidence="1">
    <location>
        <begin position="66"/>
        <end position="80"/>
    </location>
</feature>
<proteinExistence type="predicted"/>
<protein>
    <submittedName>
        <fullName evidence="2">Uncharacterized protein</fullName>
    </submittedName>
</protein>
<gene>
    <name evidence="2" type="ORF">E4Q23_16740</name>
</gene>
<keyword evidence="3" id="KW-1185">Reference proteome</keyword>